<protein>
    <submittedName>
        <fullName evidence="2">Uncharacterized protein</fullName>
    </submittedName>
</protein>
<sequence>MELEAAYEALADYSLQEAPFYEAPLKAPVPATEADQQNPLLSFRSALFSAQFQRDIMAASSLMLPANSGATGGKGMQLNGGMQSALVPALASSTGKPKKNMKKSVSFLPTFVQSYDGESQIQLKQEPMDEGPPHHGRNIQKVPSLSDLSDPEASLGE</sequence>
<dbReference type="AlphaFoldDB" id="A0ABD1D0U0"/>
<evidence type="ECO:0000313" key="3">
    <source>
        <dbReference type="Proteomes" id="UP001562425"/>
    </source>
</evidence>
<keyword evidence="3" id="KW-1185">Reference proteome</keyword>
<feature type="region of interest" description="Disordered" evidence="1">
    <location>
        <begin position="118"/>
        <end position="157"/>
    </location>
</feature>
<proteinExistence type="predicted"/>
<feature type="non-terminal residue" evidence="2">
    <location>
        <position position="157"/>
    </location>
</feature>
<dbReference type="EMBL" id="JBEHCU010008293">
    <property type="protein sequence ID" value="KAL1385365.1"/>
    <property type="molecule type" value="Genomic_DNA"/>
</dbReference>
<comment type="caution">
    <text evidence="2">The sequence shown here is derived from an EMBL/GenBank/DDBJ whole genome shotgun (WGS) entry which is preliminary data.</text>
</comment>
<gene>
    <name evidence="2" type="ORF">pipiens_000401</name>
</gene>
<organism evidence="2 3">
    <name type="scientific">Culex pipiens pipiens</name>
    <name type="common">Northern house mosquito</name>
    <dbReference type="NCBI Taxonomy" id="38569"/>
    <lineage>
        <taxon>Eukaryota</taxon>
        <taxon>Metazoa</taxon>
        <taxon>Ecdysozoa</taxon>
        <taxon>Arthropoda</taxon>
        <taxon>Hexapoda</taxon>
        <taxon>Insecta</taxon>
        <taxon>Pterygota</taxon>
        <taxon>Neoptera</taxon>
        <taxon>Endopterygota</taxon>
        <taxon>Diptera</taxon>
        <taxon>Nematocera</taxon>
        <taxon>Culicoidea</taxon>
        <taxon>Culicidae</taxon>
        <taxon>Culicinae</taxon>
        <taxon>Culicini</taxon>
        <taxon>Culex</taxon>
        <taxon>Culex</taxon>
    </lineage>
</organism>
<reference evidence="2 3" key="1">
    <citation type="submission" date="2024-05" db="EMBL/GenBank/DDBJ databases">
        <title>Culex pipiens pipiens assembly and annotation.</title>
        <authorList>
            <person name="Alout H."/>
            <person name="Durand T."/>
        </authorList>
    </citation>
    <scope>NUCLEOTIDE SEQUENCE [LARGE SCALE GENOMIC DNA]</scope>
    <source>
        <strain evidence="2">HA-2024</strain>
        <tissue evidence="2">Whole body</tissue>
    </source>
</reference>
<name>A0ABD1D0U0_CULPP</name>
<dbReference type="Proteomes" id="UP001562425">
    <property type="component" value="Unassembled WGS sequence"/>
</dbReference>
<evidence type="ECO:0000256" key="1">
    <source>
        <dbReference type="SAM" id="MobiDB-lite"/>
    </source>
</evidence>
<accession>A0ABD1D0U0</accession>
<evidence type="ECO:0000313" key="2">
    <source>
        <dbReference type="EMBL" id="KAL1385365.1"/>
    </source>
</evidence>